<dbReference type="FunFam" id="3.40.50.10890:FF:000002">
    <property type="entry name" value="Integrator complex subunit 11"/>
    <property type="match status" value="1"/>
</dbReference>
<organism evidence="13 14">
    <name type="scientific">Apolygus lucorum</name>
    <name type="common">Small green plant bug</name>
    <name type="synonym">Lygocoris lucorum</name>
    <dbReference type="NCBI Taxonomy" id="248454"/>
    <lineage>
        <taxon>Eukaryota</taxon>
        <taxon>Metazoa</taxon>
        <taxon>Ecdysozoa</taxon>
        <taxon>Arthropoda</taxon>
        <taxon>Hexapoda</taxon>
        <taxon>Insecta</taxon>
        <taxon>Pterygota</taxon>
        <taxon>Neoptera</taxon>
        <taxon>Paraneoptera</taxon>
        <taxon>Hemiptera</taxon>
        <taxon>Heteroptera</taxon>
        <taxon>Panheteroptera</taxon>
        <taxon>Cimicomorpha</taxon>
        <taxon>Miridae</taxon>
        <taxon>Mirini</taxon>
        <taxon>Apolygus</taxon>
    </lineage>
</organism>
<dbReference type="Pfam" id="PF10996">
    <property type="entry name" value="Beta-Casp"/>
    <property type="match status" value="1"/>
</dbReference>
<evidence type="ECO:0000313" key="14">
    <source>
        <dbReference type="Proteomes" id="UP000466442"/>
    </source>
</evidence>
<keyword evidence="9" id="KW-0862">Zinc</keyword>
<comment type="subcellular location">
    <subcellularLocation>
        <location evidence="3">Cytoplasm</location>
    </subcellularLocation>
    <subcellularLocation>
        <location evidence="2">Nucleus</location>
    </subcellularLocation>
</comment>
<evidence type="ECO:0000256" key="3">
    <source>
        <dbReference type="ARBA" id="ARBA00004496"/>
    </source>
</evidence>
<dbReference type="SMART" id="SM00849">
    <property type="entry name" value="Lactamase_B"/>
    <property type="match status" value="1"/>
</dbReference>
<dbReference type="Proteomes" id="UP000466442">
    <property type="component" value="Unassembled WGS sequence"/>
</dbReference>
<dbReference type="Gene3D" id="3.60.15.10">
    <property type="entry name" value="Ribonuclease Z/Hydroxyacylglutathione hydrolase-like"/>
    <property type="match status" value="1"/>
</dbReference>
<dbReference type="Pfam" id="PF16661">
    <property type="entry name" value="Lactamase_B_6"/>
    <property type="match status" value="1"/>
</dbReference>
<evidence type="ECO:0000256" key="2">
    <source>
        <dbReference type="ARBA" id="ARBA00004123"/>
    </source>
</evidence>
<dbReference type="Pfam" id="PF07521">
    <property type="entry name" value="RMMBL"/>
    <property type="match status" value="1"/>
</dbReference>
<evidence type="ECO:0000256" key="6">
    <source>
        <dbReference type="ARBA" id="ARBA00022490"/>
    </source>
</evidence>
<accession>A0A6A4J553</accession>
<keyword evidence="8" id="KW-0378">Hydrolase</keyword>
<evidence type="ECO:0000259" key="12">
    <source>
        <dbReference type="SMART" id="SM01027"/>
    </source>
</evidence>
<dbReference type="EMBL" id="WIXP02000014">
    <property type="protein sequence ID" value="KAF6200131.1"/>
    <property type="molecule type" value="Genomic_DNA"/>
</dbReference>
<dbReference type="GO" id="GO:0005737">
    <property type="term" value="C:cytoplasm"/>
    <property type="evidence" value="ECO:0007669"/>
    <property type="project" value="UniProtKB-SubCell"/>
</dbReference>
<evidence type="ECO:0000256" key="1">
    <source>
        <dbReference type="ARBA" id="ARBA00001947"/>
    </source>
</evidence>
<dbReference type="SMART" id="SM01027">
    <property type="entry name" value="Beta-Casp"/>
    <property type="match status" value="1"/>
</dbReference>
<dbReference type="CDD" id="cd16291">
    <property type="entry name" value="INTS11-like_MBL-fold"/>
    <property type="match status" value="1"/>
</dbReference>
<dbReference type="GO" id="GO:0031123">
    <property type="term" value="P:RNA 3'-end processing"/>
    <property type="evidence" value="ECO:0007669"/>
    <property type="project" value="UniProtKB-ARBA"/>
</dbReference>
<evidence type="ECO:0000256" key="5">
    <source>
        <dbReference type="ARBA" id="ARBA00016810"/>
    </source>
</evidence>
<dbReference type="InterPro" id="IPR001279">
    <property type="entry name" value="Metallo-B-lactamas"/>
</dbReference>
<reference evidence="13" key="1">
    <citation type="journal article" date="2021" name="Mol. Ecol. Resour.">
        <title>Apolygus lucorum genome provides insights into omnivorousness and mesophyll feeding.</title>
        <authorList>
            <person name="Liu Y."/>
            <person name="Liu H."/>
            <person name="Wang H."/>
            <person name="Huang T."/>
            <person name="Liu B."/>
            <person name="Yang B."/>
            <person name="Yin L."/>
            <person name="Li B."/>
            <person name="Zhang Y."/>
            <person name="Zhang S."/>
            <person name="Jiang F."/>
            <person name="Zhang X."/>
            <person name="Ren Y."/>
            <person name="Wang B."/>
            <person name="Wang S."/>
            <person name="Lu Y."/>
            <person name="Wu K."/>
            <person name="Fan W."/>
            <person name="Wang G."/>
        </authorList>
    </citation>
    <scope>NUCLEOTIDE SEQUENCE</scope>
    <source>
        <strain evidence="13">12Hb</strain>
    </source>
</reference>
<dbReference type="InterPro" id="IPR050698">
    <property type="entry name" value="MBL"/>
</dbReference>
<dbReference type="Pfam" id="PF21386">
    <property type="entry name" value="IntS11_C"/>
    <property type="match status" value="1"/>
</dbReference>
<dbReference type="InterPro" id="IPR048662">
    <property type="entry name" value="IntS11_C"/>
</dbReference>
<evidence type="ECO:0000256" key="8">
    <source>
        <dbReference type="ARBA" id="ARBA00022801"/>
    </source>
</evidence>
<comment type="cofactor">
    <cofactor evidence="1">
        <name>Zn(2+)</name>
        <dbReference type="ChEBI" id="CHEBI:29105"/>
    </cofactor>
</comment>
<sequence>MLETETHEQIEQHKIITKWHQLITSVVISSAVECSSVDLSRKRELVRRNTDKIAIVRRILFEHIGGKNVMLDCGMHMGFNDERRFPDFSFITPEGPVTSFIDCVIISHFHLDHCGALPYLTEMVGYTGPIYMTHPTKAIAPILLEDMRKIAVEKKGEGNFFTSQMIKDCMKKVIAVTLHQSLMVDSQLEIKAYYAGHVLGAAMFKVTVGSQSIVYTGDYNMTPDRHLGAAWVDKCRPDVLITESTYATTIRDSKRCRERDFLKKVTECIDRGGKVLIPVFALGRAQELCILLDTHWERMNLKTPVYFAVGLTEKANNYYKMFITWTNQNIKKTFVQRNMFDFKHIKPFDKSYIDNPGSMVVLAPPGMLHAGLSLQIFKKWAPNENNMVIMPGFCVIGTVGHKILNGAKQVEFENRQVVDVKMSVEYMSFSAHADAKGIMQLIQYCEPKSVLLVHGEAVKMEFLRDKIKQEFNLECYMPANGETCNIPTPHKLSIDVSLGLLKAENVKYNNQPPNPKRSRVIHGVLVVKDSSMCIMDVDEACKEAGINRHIIRFTSTVKLEDPAPSYKTAEKLLKIFQEKLPGWNVTFADGAISVETVLIKVEGSEDELKSVYISWTNQDEELGTNVLEILQSIGQVS</sequence>
<dbReference type="InterPro" id="IPR011108">
    <property type="entry name" value="RMMBL"/>
</dbReference>
<dbReference type="PANTHER" id="PTHR11203:SF37">
    <property type="entry name" value="INTEGRATOR COMPLEX SUBUNIT 11"/>
    <property type="match status" value="1"/>
</dbReference>
<keyword evidence="14" id="KW-1185">Reference proteome</keyword>
<dbReference type="FunFam" id="3.60.15.10:FF:000028">
    <property type="entry name" value="Integrator complex subunit 11 isoform X3"/>
    <property type="match status" value="1"/>
</dbReference>
<evidence type="ECO:0000259" key="11">
    <source>
        <dbReference type="SMART" id="SM00849"/>
    </source>
</evidence>
<keyword evidence="10" id="KW-0539">Nucleus</keyword>
<evidence type="ECO:0000256" key="9">
    <source>
        <dbReference type="ARBA" id="ARBA00022833"/>
    </source>
</evidence>
<name>A0A6A4J553_APOLU</name>
<dbReference type="OrthoDB" id="10249535at2759"/>
<comment type="caution">
    <text evidence="13">The sequence shown here is derived from an EMBL/GenBank/DDBJ whole genome shotgun (WGS) entry which is preliminary data.</text>
</comment>
<dbReference type="InterPro" id="IPR036866">
    <property type="entry name" value="RibonucZ/Hydroxyglut_hydro"/>
</dbReference>
<comment type="similarity">
    <text evidence="4">Belongs to the metallo-beta-lactamase superfamily. RNA-metabolizing metallo-beta-lactamase-like family. INTS11 subfamily.</text>
</comment>
<dbReference type="PANTHER" id="PTHR11203">
    <property type="entry name" value="CLEAVAGE AND POLYADENYLATION SPECIFICITY FACTOR FAMILY MEMBER"/>
    <property type="match status" value="1"/>
</dbReference>
<evidence type="ECO:0000256" key="10">
    <source>
        <dbReference type="ARBA" id="ARBA00023242"/>
    </source>
</evidence>
<dbReference type="InterPro" id="IPR022712">
    <property type="entry name" value="Beta_Casp"/>
</dbReference>
<dbReference type="GO" id="GO:0016787">
    <property type="term" value="F:hydrolase activity"/>
    <property type="evidence" value="ECO:0007669"/>
    <property type="project" value="UniProtKB-KW"/>
</dbReference>
<dbReference type="GO" id="GO:0005634">
    <property type="term" value="C:nucleus"/>
    <property type="evidence" value="ECO:0007669"/>
    <property type="project" value="UniProtKB-SubCell"/>
</dbReference>
<dbReference type="AlphaFoldDB" id="A0A6A4J553"/>
<evidence type="ECO:0000256" key="4">
    <source>
        <dbReference type="ARBA" id="ARBA00007093"/>
    </source>
</evidence>
<keyword evidence="6" id="KW-0963">Cytoplasm</keyword>
<proteinExistence type="inferred from homology"/>
<dbReference type="InterPro" id="IPR041897">
    <property type="entry name" value="INTS11-like_MBL-fold"/>
</dbReference>
<feature type="domain" description="Beta-Casp" evidence="12">
    <location>
        <begin position="285"/>
        <end position="403"/>
    </location>
</feature>
<dbReference type="GO" id="GO:0046872">
    <property type="term" value="F:metal ion binding"/>
    <property type="evidence" value="ECO:0007669"/>
    <property type="project" value="UniProtKB-KW"/>
</dbReference>
<dbReference type="Gene3D" id="3.40.50.10890">
    <property type="match status" value="1"/>
</dbReference>
<gene>
    <name evidence="13" type="ORF">GE061_006432</name>
</gene>
<evidence type="ECO:0000313" key="13">
    <source>
        <dbReference type="EMBL" id="KAF6200131.1"/>
    </source>
</evidence>
<keyword evidence="7" id="KW-0479">Metal-binding</keyword>
<dbReference type="SUPFAM" id="SSF56281">
    <property type="entry name" value="Metallo-hydrolase/oxidoreductase"/>
    <property type="match status" value="1"/>
</dbReference>
<protein>
    <recommendedName>
        <fullName evidence="5">Integrator complex subunit 11</fullName>
    </recommendedName>
</protein>
<dbReference type="GO" id="GO:0016180">
    <property type="term" value="P:snRNA processing"/>
    <property type="evidence" value="ECO:0007669"/>
    <property type="project" value="TreeGrafter"/>
</dbReference>
<dbReference type="GO" id="GO:0004521">
    <property type="term" value="F:RNA endonuclease activity"/>
    <property type="evidence" value="ECO:0007669"/>
    <property type="project" value="TreeGrafter"/>
</dbReference>
<evidence type="ECO:0000256" key="7">
    <source>
        <dbReference type="ARBA" id="ARBA00022723"/>
    </source>
</evidence>
<feature type="domain" description="Metallo-beta-lactamase" evidence="11">
    <location>
        <begin position="55"/>
        <end position="250"/>
    </location>
</feature>